<feature type="region of interest" description="Disordered" evidence="1">
    <location>
        <begin position="1"/>
        <end position="52"/>
    </location>
</feature>
<feature type="compositionally biased region" description="Gly residues" evidence="1">
    <location>
        <begin position="22"/>
        <end position="34"/>
    </location>
</feature>
<organism evidence="2 3">
    <name type="scientific">Stephania yunnanensis</name>
    <dbReference type="NCBI Taxonomy" id="152371"/>
    <lineage>
        <taxon>Eukaryota</taxon>
        <taxon>Viridiplantae</taxon>
        <taxon>Streptophyta</taxon>
        <taxon>Embryophyta</taxon>
        <taxon>Tracheophyta</taxon>
        <taxon>Spermatophyta</taxon>
        <taxon>Magnoliopsida</taxon>
        <taxon>Ranunculales</taxon>
        <taxon>Menispermaceae</taxon>
        <taxon>Menispermoideae</taxon>
        <taxon>Cissampelideae</taxon>
        <taxon>Stephania</taxon>
    </lineage>
</organism>
<keyword evidence="3" id="KW-1185">Reference proteome</keyword>
<reference evidence="2 3" key="1">
    <citation type="submission" date="2024-01" db="EMBL/GenBank/DDBJ databases">
        <title>Genome assemblies of Stephania.</title>
        <authorList>
            <person name="Yang L."/>
        </authorList>
    </citation>
    <scope>NUCLEOTIDE SEQUENCE [LARGE SCALE GENOMIC DNA]</scope>
    <source>
        <strain evidence="2">YNDBR</strain>
        <tissue evidence="2">Leaf</tissue>
    </source>
</reference>
<name>A0AAP0PYQ3_9MAGN</name>
<accession>A0AAP0PYQ3</accession>
<evidence type="ECO:0000313" key="3">
    <source>
        <dbReference type="Proteomes" id="UP001420932"/>
    </source>
</evidence>
<comment type="caution">
    <text evidence="2">The sequence shown here is derived from an EMBL/GenBank/DDBJ whole genome shotgun (WGS) entry which is preliminary data.</text>
</comment>
<proteinExistence type="predicted"/>
<dbReference type="AlphaFoldDB" id="A0AAP0PYQ3"/>
<sequence>MQTANDTRNSVKEKSKATSVCGGVGPIRGRGGGPNQRRGRLRRQPGGGRRLGEVRAAAARIRPAAAARCPMNDGAVAEAGDMIDGLGGALVRAMAELGPGGAAAVRMEVTIDGATTGSLGEPATVQRPATERRIWSRAAAATNRCGGSSSRSSGRQP</sequence>
<gene>
    <name evidence="2" type="ORF">Syun_007449</name>
</gene>
<evidence type="ECO:0000313" key="2">
    <source>
        <dbReference type="EMBL" id="KAK9161108.1"/>
    </source>
</evidence>
<evidence type="ECO:0000256" key="1">
    <source>
        <dbReference type="SAM" id="MobiDB-lite"/>
    </source>
</evidence>
<dbReference type="Proteomes" id="UP001420932">
    <property type="component" value="Unassembled WGS sequence"/>
</dbReference>
<protein>
    <submittedName>
        <fullName evidence="2">Uncharacterized protein</fullName>
    </submittedName>
</protein>
<dbReference type="EMBL" id="JBBNAF010000003">
    <property type="protein sequence ID" value="KAK9161108.1"/>
    <property type="molecule type" value="Genomic_DNA"/>
</dbReference>